<feature type="transmembrane region" description="Helical" evidence="1">
    <location>
        <begin position="88"/>
        <end position="109"/>
    </location>
</feature>
<feature type="transmembrane region" description="Helical" evidence="1">
    <location>
        <begin position="172"/>
        <end position="189"/>
    </location>
</feature>
<feature type="transmembrane region" description="Helical" evidence="1">
    <location>
        <begin position="64"/>
        <end position="82"/>
    </location>
</feature>
<protein>
    <submittedName>
        <fullName evidence="2">Uncharacterized protein</fullName>
    </submittedName>
</protein>
<feature type="transmembrane region" description="Helical" evidence="1">
    <location>
        <begin position="142"/>
        <end position="165"/>
    </location>
</feature>
<keyword evidence="1" id="KW-1133">Transmembrane helix</keyword>
<evidence type="ECO:0000256" key="1">
    <source>
        <dbReference type="SAM" id="Phobius"/>
    </source>
</evidence>
<organism evidence="2 3">
    <name type="scientific">Leptospirillum ferrodiazotrophum</name>
    <dbReference type="NCBI Taxonomy" id="412449"/>
    <lineage>
        <taxon>Bacteria</taxon>
        <taxon>Pseudomonadati</taxon>
        <taxon>Nitrospirota</taxon>
        <taxon>Nitrospiria</taxon>
        <taxon>Nitrospirales</taxon>
        <taxon>Nitrospiraceae</taxon>
        <taxon>Leptospirillum</taxon>
    </lineage>
</organism>
<dbReference type="AlphaFoldDB" id="C6HXI3"/>
<sequence>MQGVRIYSLINILLAAVMALLEHPRLSTPLFEFPLLAILHLLVLGGVLPLLMIRWFEFSLHLRLGLAFTQAGAAVLVVGFLLHPRSALPMEGGVLVAAGILLAMLSLPWTHRSFRFWFFFWSSAVFGVFLGGVLARPVVDPIPFSAIAVHALLGGGLGLFSLGWLRREGPRYPLWEAASLLLMIVGVGLVLQTTLLNRVMIFLVAGAFAILLEGVSFRGRILAIVLSGMCVLGGIRGWFLPGEWISALAGSFVLGGLAGLIGGARPLPSRPSALFR</sequence>
<gene>
    <name evidence="2" type="ORF">UBAL3_92050183</name>
</gene>
<dbReference type="EMBL" id="GG693873">
    <property type="protein sequence ID" value="EES52812.1"/>
    <property type="molecule type" value="Genomic_DNA"/>
</dbReference>
<feature type="transmembrane region" description="Helical" evidence="1">
    <location>
        <begin position="33"/>
        <end position="52"/>
    </location>
</feature>
<keyword evidence="1" id="KW-0472">Membrane</keyword>
<feature type="transmembrane region" description="Helical" evidence="1">
    <location>
        <begin position="245"/>
        <end position="267"/>
    </location>
</feature>
<feature type="transmembrane region" description="Helical" evidence="1">
    <location>
        <begin position="5"/>
        <end position="21"/>
    </location>
</feature>
<evidence type="ECO:0000313" key="2">
    <source>
        <dbReference type="EMBL" id="EES52812.1"/>
    </source>
</evidence>
<feature type="transmembrane region" description="Helical" evidence="1">
    <location>
        <begin position="221"/>
        <end position="239"/>
    </location>
</feature>
<evidence type="ECO:0000313" key="3">
    <source>
        <dbReference type="Proteomes" id="UP000009374"/>
    </source>
</evidence>
<proteinExistence type="predicted"/>
<feature type="transmembrane region" description="Helical" evidence="1">
    <location>
        <begin position="195"/>
        <end position="214"/>
    </location>
</feature>
<feature type="transmembrane region" description="Helical" evidence="1">
    <location>
        <begin position="116"/>
        <end position="136"/>
    </location>
</feature>
<keyword evidence="3" id="KW-1185">Reference proteome</keyword>
<name>C6HXI3_9BACT</name>
<reference evidence="2 3" key="1">
    <citation type="journal article" date="2009" name="Appl. Environ. Microbiol.">
        <title>Community genomic and proteomic analyses of chemoautotrophic iron-oxidizing "Leptospirillum rubarum" (Group II) and "Leptospirillum ferrodiazotrophum" (Group III) bacteria in acid mine drainage biofilms.</title>
        <authorList>
            <person name="Goltsman D.S."/>
            <person name="Denef V.J."/>
            <person name="Singer S.W."/>
            <person name="VerBerkmoes N.C."/>
            <person name="Lefsrud M."/>
            <person name="Mueller R.S."/>
            <person name="Dick G.J."/>
            <person name="Sun C.L."/>
            <person name="Wheeler K.E."/>
            <person name="Zemla A."/>
            <person name="Baker B.J."/>
            <person name="Hauser L."/>
            <person name="Land M."/>
            <person name="Shah M.B."/>
            <person name="Thelen M.P."/>
            <person name="Hettich R.L."/>
            <person name="Banfield J.F."/>
        </authorList>
    </citation>
    <scope>NUCLEOTIDE SEQUENCE [LARGE SCALE GENOMIC DNA]</scope>
</reference>
<dbReference type="Proteomes" id="UP000009374">
    <property type="component" value="Unassembled WGS sequence"/>
</dbReference>
<keyword evidence="1" id="KW-0812">Transmembrane</keyword>
<accession>C6HXI3</accession>